<dbReference type="EMBL" id="JAWMWH010000001">
    <property type="protein sequence ID" value="MEJ6400049.1"/>
    <property type="molecule type" value="Genomic_DNA"/>
</dbReference>
<reference evidence="3 4" key="1">
    <citation type="submission" date="2023-10" db="EMBL/GenBank/DDBJ databases">
        <title>Nicoliella lavandulae sp. nov. isolated from Lavandula angustifolia flowers.</title>
        <authorList>
            <person name="Alcantara C."/>
            <person name="Zuniga M."/>
            <person name="Landete J.M."/>
            <person name="Monedero V."/>
        </authorList>
    </citation>
    <scope>NUCLEOTIDE SEQUENCE [LARGE SCALE GENOMIC DNA]</scope>
    <source>
        <strain evidence="3 4">Es01</strain>
    </source>
</reference>
<accession>A0ABU8SJJ1</accession>
<dbReference type="SUPFAM" id="SSF53067">
    <property type="entry name" value="Actin-like ATPase domain"/>
    <property type="match status" value="2"/>
</dbReference>
<proteinExistence type="inferred from homology"/>
<evidence type="ECO:0000256" key="1">
    <source>
        <dbReference type="ARBA" id="ARBA00007125"/>
    </source>
</evidence>
<organism evidence="3 4">
    <name type="scientific">Nicoliella lavandulae</name>
    <dbReference type="NCBI Taxonomy" id="3082954"/>
    <lineage>
        <taxon>Bacteria</taxon>
        <taxon>Bacillati</taxon>
        <taxon>Bacillota</taxon>
        <taxon>Bacilli</taxon>
        <taxon>Lactobacillales</taxon>
        <taxon>Lactobacillaceae</taxon>
        <taxon>Nicoliella</taxon>
    </lineage>
</organism>
<dbReference type="RefSeq" id="WP_339959872.1">
    <property type="nucleotide sequence ID" value="NZ_JAWMWH010000001.1"/>
</dbReference>
<feature type="domain" description="Ppx/GppA phosphatase N-terminal" evidence="2">
    <location>
        <begin position="23"/>
        <end position="304"/>
    </location>
</feature>
<dbReference type="Gene3D" id="3.30.420.150">
    <property type="entry name" value="Exopolyphosphatase. Domain 2"/>
    <property type="match status" value="1"/>
</dbReference>
<evidence type="ECO:0000259" key="2">
    <source>
        <dbReference type="Pfam" id="PF02541"/>
    </source>
</evidence>
<evidence type="ECO:0000313" key="4">
    <source>
        <dbReference type="Proteomes" id="UP001370590"/>
    </source>
</evidence>
<comment type="similarity">
    <text evidence="1">Belongs to the GppA/Ppx family.</text>
</comment>
<dbReference type="InterPro" id="IPR050273">
    <property type="entry name" value="GppA/Ppx_hydrolase"/>
</dbReference>
<comment type="caution">
    <text evidence="3">The sequence shown here is derived from an EMBL/GenBank/DDBJ whole genome shotgun (WGS) entry which is preliminary data.</text>
</comment>
<dbReference type="InterPro" id="IPR043129">
    <property type="entry name" value="ATPase_NBD"/>
</dbReference>
<dbReference type="GO" id="GO:0016787">
    <property type="term" value="F:hydrolase activity"/>
    <property type="evidence" value="ECO:0007669"/>
    <property type="project" value="UniProtKB-KW"/>
</dbReference>
<protein>
    <submittedName>
        <fullName evidence="3">Ppx/GppA family phosphatase</fullName>
        <ecNumber evidence="3">3.6.1.-</ecNumber>
    </submittedName>
</protein>
<name>A0ABU8SJJ1_9LACO</name>
<keyword evidence="3" id="KW-0378">Hydrolase</keyword>
<sequence length="328" mass="36703">MEHYAVIDLGSNSARLAVTKIMDDGTFENVVERKEAVRLSENMGPEKVLKQPAIDRTINALKSFKENFEDLPNVTVKAVATAATRMATNQKDFLAEVKAETGIDLEVIPGTKEAYYDYLGVINSLPIVNGIIMDTGGASTELILVQNKRIINLISLPIGSVTLSESDVIEDRPSAGQMYKVFDQLNEIYNNIWWLYRGTNLPIIGLGGSNRTLAKIKRRNDPDRKHWDDIHGFHLSAQEVKDIFLKIIDSTLEERKNIPGLSKERADIIVGGLAPAMSLIWRLNSDRMIFSKQGLRFGVLYEHISELRNNGKSTSINLENFEAPESDE</sequence>
<dbReference type="PANTHER" id="PTHR30005">
    <property type="entry name" value="EXOPOLYPHOSPHATASE"/>
    <property type="match status" value="1"/>
</dbReference>
<dbReference type="CDD" id="cd24052">
    <property type="entry name" value="ASKHA_NBD_HpPPX-GppA-like"/>
    <property type="match status" value="1"/>
</dbReference>
<dbReference type="Pfam" id="PF02541">
    <property type="entry name" value="Ppx-GppA"/>
    <property type="match status" value="1"/>
</dbReference>
<dbReference type="PANTHER" id="PTHR30005:SF0">
    <property type="entry name" value="RETROGRADE REGULATION PROTEIN 2"/>
    <property type="match status" value="1"/>
</dbReference>
<evidence type="ECO:0000313" key="3">
    <source>
        <dbReference type="EMBL" id="MEJ6400049.1"/>
    </source>
</evidence>
<dbReference type="Gene3D" id="3.30.420.40">
    <property type="match status" value="1"/>
</dbReference>
<gene>
    <name evidence="3" type="ORF">R4146_02475</name>
</gene>
<dbReference type="Proteomes" id="UP001370590">
    <property type="component" value="Unassembled WGS sequence"/>
</dbReference>
<dbReference type="InterPro" id="IPR003695">
    <property type="entry name" value="Ppx_GppA_N"/>
</dbReference>
<dbReference type="EC" id="3.6.1.-" evidence="3"/>
<keyword evidence="4" id="KW-1185">Reference proteome</keyword>